<feature type="chain" id="PRO_5046754635" evidence="1">
    <location>
        <begin position="24"/>
        <end position="443"/>
    </location>
</feature>
<dbReference type="Pfam" id="PF01547">
    <property type="entry name" value="SBP_bac_1"/>
    <property type="match status" value="1"/>
</dbReference>
<dbReference type="SUPFAM" id="SSF53850">
    <property type="entry name" value="Periplasmic binding protein-like II"/>
    <property type="match status" value="1"/>
</dbReference>
<dbReference type="InterPro" id="IPR050490">
    <property type="entry name" value="Bact_solute-bd_prot1"/>
</dbReference>
<keyword evidence="1" id="KW-0732">Signal</keyword>
<name>A0ABW4JIH1_9BACL</name>
<dbReference type="CDD" id="cd13585">
    <property type="entry name" value="PBP2_TMBP_like"/>
    <property type="match status" value="1"/>
</dbReference>
<dbReference type="Proteomes" id="UP001597079">
    <property type="component" value="Unassembled WGS sequence"/>
</dbReference>
<keyword evidence="3" id="KW-1185">Reference proteome</keyword>
<proteinExistence type="predicted"/>
<dbReference type="InterPro" id="IPR006059">
    <property type="entry name" value="SBP"/>
</dbReference>
<evidence type="ECO:0000313" key="3">
    <source>
        <dbReference type="Proteomes" id="UP001597079"/>
    </source>
</evidence>
<gene>
    <name evidence="2" type="ORF">ACFSB2_15740</name>
</gene>
<evidence type="ECO:0000313" key="2">
    <source>
        <dbReference type="EMBL" id="MFD1676157.1"/>
    </source>
</evidence>
<reference evidence="3" key="1">
    <citation type="journal article" date="2019" name="Int. J. Syst. Evol. Microbiol.">
        <title>The Global Catalogue of Microorganisms (GCM) 10K type strain sequencing project: providing services to taxonomists for standard genome sequencing and annotation.</title>
        <authorList>
            <consortium name="The Broad Institute Genomics Platform"/>
            <consortium name="The Broad Institute Genome Sequencing Center for Infectious Disease"/>
            <person name="Wu L."/>
            <person name="Ma J."/>
        </authorList>
    </citation>
    <scope>NUCLEOTIDE SEQUENCE [LARGE SCALE GENOMIC DNA]</scope>
    <source>
        <strain evidence="3">CGMCC 1.12286</strain>
    </source>
</reference>
<accession>A0ABW4JIH1</accession>
<feature type="signal peptide" evidence="1">
    <location>
        <begin position="1"/>
        <end position="23"/>
    </location>
</feature>
<dbReference type="PANTHER" id="PTHR43649:SF12">
    <property type="entry name" value="DIACETYLCHITOBIOSE BINDING PROTEIN DASA"/>
    <property type="match status" value="1"/>
</dbReference>
<dbReference type="RefSeq" id="WP_377944048.1">
    <property type="nucleotide sequence ID" value="NZ_JBHUCX010000044.1"/>
</dbReference>
<sequence length="443" mass="49168">MSTSMVTKGIMLFAATSTCLLSASGCGVQASSAKSKTLVIWTFVQDYQQLYDELAPSFEKMHPGVKIDVELLDYNSEEQKYTIVRTSNGVNAPDIIDVEQGMFPNFMRGDVPFVPLNSDMKKSGLLHAESPGRQALYTVNGNIYGVEHAACVSALYYRKDLYAKAGIDVSKLKTWNQFVQASKKLTGPNRYIFPSGQTGDTTQEGEFEMLLRQAGGDVVTKDGQIGLDTPKAVKVLQMMRSWQQQGIEDKDSPTGLQFWNGFKTGRYIAAFGPDWWAFELAAQVPSLKGKWGAVPMPKGAPDWATTTDSGGTGTMISKYSSNKQLAWEFIKYALLTPSSVVKQYEIDQNFPSLLTALNQPKLYANNQFAKFFGKTNGKTIAELYKSLVPGEPAQNQAWWRVYVGDAWGKYEFQYESGQLTAAQFLAKVKNALQQDIDQEQMKS</sequence>
<organism evidence="2 3">
    <name type="scientific">Alicyclobacillus fodiniaquatilis</name>
    <dbReference type="NCBI Taxonomy" id="1661150"/>
    <lineage>
        <taxon>Bacteria</taxon>
        <taxon>Bacillati</taxon>
        <taxon>Bacillota</taxon>
        <taxon>Bacilli</taxon>
        <taxon>Bacillales</taxon>
        <taxon>Alicyclobacillaceae</taxon>
        <taxon>Alicyclobacillus</taxon>
    </lineage>
</organism>
<protein>
    <submittedName>
        <fullName evidence="2">ABC transporter substrate-binding protein</fullName>
    </submittedName>
</protein>
<dbReference type="EMBL" id="JBHUCX010000044">
    <property type="protein sequence ID" value="MFD1676157.1"/>
    <property type="molecule type" value="Genomic_DNA"/>
</dbReference>
<dbReference type="PANTHER" id="PTHR43649">
    <property type="entry name" value="ARABINOSE-BINDING PROTEIN-RELATED"/>
    <property type="match status" value="1"/>
</dbReference>
<dbReference type="Gene3D" id="3.40.190.10">
    <property type="entry name" value="Periplasmic binding protein-like II"/>
    <property type="match status" value="1"/>
</dbReference>
<evidence type="ECO:0000256" key="1">
    <source>
        <dbReference type="SAM" id="SignalP"/>
    </source>
</evidence>
<comment type="caution">
    <text evidence="2">The sequence shown here is derived from an EMBL/GenBank/DDBJ whole genome shotgun (WGS) entry which is preliminary data.</text>
</comment>